<dbReference type="InterPro" id="IPR050272">
    <property type="entry name" value="Isochorismatase-like_hydrls"/>
</dbReference>
<evidence type="ECO:0000313" key="4">
    <source>
        <dbReference type="Proteomes" id="UP000199477"/>
    </source>
</evidence>
<dbReference type="Gene3D" id="3.40.50.850">
    <property type="entry name" value="Isochorismatase-like"/>
    <property type="match status" value="1"/>
</dbReference>
<reference evidence="4" key="1">
    <citation type="submission" date="2016-10" db="EMBL/GenBank/DDBJ databases">
        <authorList>
            <person name="Varghese N."/>
            <person name="Submissions S."/>
        </authorList>
    </citation>
    <scope>NUCLEOTIDE SEQUENCE [LARGE SCALE GENOMIC DNA]</scope>
    <source>
        <strain evidence="4">UNC178MFTsu3.1</strain>
    </source>
</reference>
<dbReference type="STRING" id="500610.SAMN02799615_01134"/>
<dbReference type="PANTHER" id="PTHR43540">
    <property type="entry name" value="PEROXYUREIDOACRYLATE/UREIDOACRYLATE AMIDOHYDROLASE-RELATED"/>
    <property type="match status" value="1"/>
</dbReference>
<dbReference type="PANTHER" id="PTHR43540:SF6">
    <property type="entry name" value="ISOCHORISMATASE-LIKE DOMAIN-CONTAINING PROTEIN"/>
    <property type="match status" value="1"/>
</dbReference>
<protein>
    <submittedName>
        <fullName evidence="3">Nicotinamidase-related amidase</fullName>
    </submittedName>
</protein>
<dbReference type="CDD" id="cd00431">
    <property type="entry name" value="cysteine_hydrolases"/>
    <property type="match status" value="1"/>
</dbReference>
<gene>
    <name evidence="3" type="ORF">SAMN02799615_01134</name>
</gene>
<organism evidence="3 4">
    <name type="scientific">Dyella marensis</name>
    <dbReference type="NCBI Taxonomy" id="500610"/>
    <lineage>
        <taxon>Bacteria</taxon>
        <taxon>Pseudomonadati</taxon>
        <taxon>Pseudomonadota</taxon>
        <taxon>Gammaproteobacteria</taxon>
        <taxon>Lysobacterales</taxon>
        <taxon>Rhodanobacteraceae</taxon>
        <taxon>Dyella</taxon>
    </lineage>
</organism>
<dbReference type="Proteomes" id="UP000199477">
    <property type="component" value="Unassembled WGS sequence"/>
</dbReference>
<dbReference type="SUPFAM" id="SSF52499">
    <property type="entry name" value="Isochorismatase-like hydrolases"/>
    <property type="match status" value="1"/>
</dbReference>
<keyword evidence="1" id="KW-0378">Hydrolase</keyword>
<proteinExistence type="predicted"/>
<feature type="domain" description="Isochorismatase-like" evidence="2">
    <location>
        <begin position="8"/>
        <end position="169"/>
    </location>
</feature>
<name>A0A1I2ATY3_9GAMM</name>
<keyword evidence="4" id="KW-1185">Reference proteome</keyword>
<dbReference type="AlphaFoldDB" id="A0A1I2ATY3"/>
<dbReference type="EMBL" id="FONH01000002">
    <property type="protein sequence ID" value="SFE47038.1"/>
    <property type="molecule type" value="Genomic_DNA"/>
</dbReference>
<dbReference type="GO" id="GO:0016787">
    <property type="term" value="F:hydrolase activity"/>
    <property type="evidence" value="ECO:0007669"/>
    <property type="project" value="UniProtKB-KW"/>
</dbReference>
<accession>A0A1I2ATY3</accession>
<sequence length="192" mass="21620">MVQPHRQALLIIDVFNDFRFEGGVALAEQFRPVIPMLVLLLEHFRGWGVPVVFVNDNFDCWHEDMHGVIAYTREVGHPVSREAADALMPRQGDVRLLKSRHSAFYRTQLPALLEHLLVEELVLAGIAGDACVLTTALDAHVHGYKVAVVRDGIASQTPARNRRVLEHLHETLGMKTPSVEELVSRVPREGRR</sequence>
<dbReference type="RefSeq" id="WP_051548954.1">
    <property type="nucleotide sequence ID" value="NZ_FONH01000002.1"/>
</dbReference>
<dbReference type="Pfam" id="PF00857">
    <property type="entry name" value="Isochorismatase"/>
    <property type="match status" value="1"/>
</dbReference>
<evidence type="ECO:0000259" key="2">
    <source>
        <dbReference type="Pfam" id="PF00857"/>
    </source>
</evidence>
<dbReference type="InterPro" id="IPR036380">
    <property type="entry name" value="Isochorismatase-like_sf"/>
</dbReference>
<evidence type="ECO:0000256" key="1">
    <source>
        <dbReference type="ARBA" id="ARBA00022801"/>
    </source>
</evidence>
<evidence type="ECO:0000313" key="3">
    <source>
        <dbReference type="EMBL" id="SFE47038.1"/>
    </source>
</evidence>
<dbReference type="InterPro" id="IPR000868">
    <property type="entry name" value="Isochorismatase-like_dom"/>
</dbReference>